<keyword evidence="7" id="KW-1185">Reference proteome</keyword>
<dbReference type="PANTHER" id="PTHR43785:SF12">
    <property type="entry name" value="TYPE-1 GLUTAMINE SYNTHETASE 2"/>
    <property type="match status" value="1"/>
</dbReference>
<dbReference type="STRING" id="137265.SAMN05421684_6884"/>
<dbReference type="Pfam" id="PF00120">
    <property type="entry name" value="Gln-synt_C"/>
    <property type="match status" value="1"/>
</dbReference>
<feature type="domain" description="GS catalytic" evidence="5">
    <location>
        <begin position="109"/>
        <end position="450"/>
    </location>
</feature>
<evidence type="ECO:0000313" key="6">
    <source>
        <dbReference type="EMBL" id="SDZ59503.1"/>
    </source>
</evidence>
<dbReference type="RefSeq" id="WP_090801309.1">
    <property type="nucleotide sequence ID" value="NZ_BOND01000006.1"/>
</dbReference>
<proteinExistence type="inferred from homology"/>
<evidence type="ECO:0000256" key="1">
    <source>
        <dbReference type="ARBA" id="ARBA00009897"/>
    </source>
</evidence>
<dbReference type="GO" id="GO:0006542">
    <property type="term" value="P:glutamine biosynthetic process"/>
    <property type="evidence" value="ECO:0007669"/>
    <property type="project" value="InterPro"/>
</dbReference>
<dbReference type="GO" id="GO:0004356">
    <property type="term" value="F:glutamine synthetase activity"/>
    <property type="evidence" value="ECO:0007669"/>
    <property type="project" value="InterPro"/>
</dbReference>
<dbReference type="PANTHER" id="PTHR43785">
    <property type="entry name" value="GAMMA-GLUTAMYLPUTRESCINE SYNTHETASE"/>
    <property type="match status" value="1"/>
</dbReference>
<reference evidence="7" key="1">
    <citation type="submission" date="2016-10" db="EMBL/GenBank/DDBJ databases">
        <authorList>
            <person name="Varghese N."/>
            <person name="Submissions S."/>
        </authorList>
    </citation>
    <scope>NUCLEOTIDE SEQUENCE [LARGE SCALE GENOMIC DNA]</scope>
    <source>
        <strain evidence="7">DSM 44718</strain>
    </source>
</reference>
<dbReference type="InterPro" id="IPR014746">
    <property type="entry name" value="Gln_synth/guanido_kin_cat_dom"/>
</dbReference>
<sequence length="450" mass="49314">MTQTPSTQVDEVRRRLVDAGVRYFFGAYTDIHGVPKSKCVPIGHLTSAAGGSELYTVGALEGMGELGPNEDECSGHPDLSAVTVLPWDTRYAIAPVNLVLGGKPYPFDFRRILQDQAAAAAELGFRCDFGVEPEVYVLRRGADGQLAPFVAEDTVNAPTRGYDVYTTMLADPFLEQMVDHMDALGWGVYSFDHEGGEGQYEFDFGYSDVVTTADRMVIFRLMAKHVARSLGCLATFMPKPFQSSFGSGAHFNLSLADLDTGANRFDSGTGYSEVARQFTAGVLHHSAALTAVLAPTVNSYKRLMPRGLMDEISWAPVYRAYGDNNRTLMCRLPANRRCLEVRVADSAVNFHLGAAVTLAAGLDGIRRGLKPGDPVNYDTYSRSEKELDAAGVHRLPSTLGAAVAAFRESELMAEVLGPVHEAYANYKEAEWLEYNMVVGDWERAKYLELW</sequence>
<dbReference type="SMART" id="SM01230">
    <property type="entry name" value="Gln-synt_C"/>
    <property type="match status" value="1"/>
</dbReference>
<dbReference type="Gene3D" id="3.10.20.70">
    <property type="entry name" value="Glutamine synthetase, N-terminal domain"/>
    <property type="match status" value="1"/>
</dbReference>
<dbReference type="Proteomes" id="UP000199632">
    <property type="component" value="Unassembled WGS sequence"/>
</dbReference>
<keyword evidence="2" id="KW-0436">Ligase</keyword>
<dbReference type="SUPFAM" id="SSF54368">
    <property type="entry name" value="Glutamine synthetase, N-terminal domain"/>
    <property type="match status" value="1"/>
</dbReference>
<dbReference type="InterPro" id="IPR008146">
    <property type="entry name" value="Gln_synth_cat_dom"/>
</dbReference>
<evidence type="ECO:0000256" key="3">
    <source>
        <dbReference type="PROSITE-ProRule" id="PRU01331"/>
    </source>
</evidence>
<evidence type="ECO:0000259" key="5">
    <source>
        <dbReference type="PROSITE" id="PS51987"/>
    </source>
</evidence>
<comment type="similarity">
    <text evidence="1 3 4">Belongs to the glutamine synthetase family.</text>
</comment>
<evidence type="ECO:0000256" key="2">
    <source>
        <dbReference type="ARBA" id="ARBA00022598"/>
    </source>
</evidence>
<dbReference type="EMBL" id="FNQB01000004">
    <property type="protein sequence ID" value="SDZ59503.1"/>
    <property type="molecule type" value="Genomic_DNA"/>
</dbReference>
<organism evidence="6 7">
    <name type="scientific">Asanoa ishikariensis</name>
    <dbReference type="NCBI Taxonomy" id="137265"/>
    <lineage>
        <taxon>Bacteria</taxon>
        <taxon>Bacillati</taxon>
        <taxon>Actinomycetota</taxon>
        <taxon>Actinomycetes</taxon>
        <taxon>Micromonosporales</taxon>
        <taxon>Micromonosporaceae</taxon>
        <taxon>Asanoa</taxon>
    </lineage>
</organism>
<evidence type="ECO:0000256" key="4">
    <source>
        <dbReference type="RuleBase" id="RU000384"/>
    </source>
</evidence>
<dbReference type="PROSITE" id="PS51987">
    <property type="entry name" value="GS_CATALYTIC"/>
    <property type="match status" value="1"/>
</dbReference>
<accession>A0A1H3UAL7</accession>
<dbReference type="AlphaFoldDB" id="A0A1H3UAL7"/>
<name>A0A1H3UAL7_9ACTN</name>
<evidence type="ECO:0000313" key="7">
    <source>
        <dbReference type="Proteomes" id="UP000199632"/>
    </source>
</evidence>
<gene>
    <name evidence="6" type="ORF">SAMN05421684_6884</name>
</gene>
<dbReference type="InterPro" id="IPR036651">
    <property type="entry name" value="Gln_synt_N_sf"/>
</dbReference>
<dbReference type="SUPFAM" id="SSF55931">
    <property type="entry name" value="Glutamine synthetase/guanido kinase"/>
    <property type="match status" value="1"/>
</dbReference>
<dbReference type="OrthoDB" id="9807095at2"/>
<protein>
    <submittedName>
        <fullName evidence="6">L-glutamine synthetase</fullName>
    </submittedName>
</protein>
<dbReference type="Gene3D" id="3.30.590.10">
    <property type="entry name" value="Glutamine synthetase/guanido kinase, catalytic domain"/>
    <property type="match status" value="1"/>
</dbReference>